<dbReference type="PANTHER" id="PTHR12146">
    <property type="entry name" value="40S RIBOSOMAL PROTEIN S10"/>
    <property type="match status" value="1"/>
</dbReference>
<evidence type="ECO:0000259" key="7">
    <source>
        <dbReference type="Pfam" id="PF03501"/>
    </source>
</evidence>
<dbReference type="InParanoid" id="G5AV89"/>
<dbReference type="InterPro" id="IPR005326">
    <property type="entry name" value="Plectin_eS10_N"/>
</dbReference>
<dbReference type="GO" id="GO:0022627">
    <property type="term" value="C:cytosolic small ribosomal subunit"/>
    <property type="evidence" value="ECO:0007669"/>
    <property type="project" value="TreeGrafter"/>
</dbReference>
<dbReference type="InterPro" id="IPR037447">
    <property type="entry name" value="Ribosomal_eS10"/>
</dbReference>
<comment type="similarity">
    <text evidence="2">Belongs to the eukaryotic ribosomal protein eS10 family.</text>
</comment>
<accession>G5AV89</accession>
<proteinExistence type="inferred from homology"/>
<keyword evidence="6" id="KW-0472">Membrane</keyword>
<comment type="subcellular location">
    <subcellularLocation>
        <location evidence="1">Cytoplasm</location>
    </subcellularLocation>
</comment>
<evidence type="ECO:0000256" key="2">
    <source>
        <dbReference type="ARBA" id="ARBA00007278"/>
    </source>
</evidence>
<evidence type="ECO:0000313" key="9">
    <source>
        <dbReference type="Proteomes" id="UP000006813"/>
    </source>
</evidence>
<evidence type="ECO:0000256" key="6">
    <source>
        <dbReference type="SAM" id="Phobius"/>
    </source>
</evidence>
<dbReference type="GO" id="GO:0003723">
    <property type="term" value="F:RNA binding"/>
    <property type="evidence" value="ECO:0007669"/>
    <property type="project" value="TreeGrafter"/>
</dbReference>
<evidence type="ECO:0000256" key="5">
    <source>
        <dbReference type="ARBA" id="ARBA00023274"/>
    </source>
</evidence>
<dbReference type="AlphaFoldDB" id="G5AV89"/>
<reference evidence="8 9" key="1">
    <citation type="journal article" date="2011" name="Nature">
        <title>Genome sequencing reveals insights into physiology and longevity of the naked mole rat.</title>
        <authorList>
            <person name="Kim E.B."/>
            <person name="Fang X."/>
            <person name="Fushan A.A."/>
            <person name="Huang Z."/>
            <person name="Lobanov A.V."/>
            <person name="Han L."/>
            <person name="Marino S.M."/>
            <person name="Sun X."/>
            <person name="Turanov A.A."/>
            <person name="Yang P."/>
            <person name="Yim S.H."/>
            <person name="Zhao X."/>
            <person name="Kasaikina M.V."/>
            <person name="Stoletzki N."/>
            <person name="Peng C."/>
            <person name="Polak P."/>
            <person name="Xiong Z."/>
            <person name="Kiezun A."/>
            <person name="Zhu Y."/>
            <person name="Chen Y."/>
            <person name="Kryukov G.V."/>
            <person name="Zhang Q."/>
            <person name="Peshkin L."/>
            <person name="Yang L."/>
            <person name="Bronson R.T."/>
            <person name="Buffenstein R."/>
            <person name="Wang B."/>
            <person name="Han C."/>
            <person name="Li Q."/>
            <person name="Chen L."/>
            <person name="Zhao W."/>
            <person name="Sunyaev S.R."/>
            <person name="Park T.J."/>
            <person name="Zhang G."/>
            <person name="Wang J."/>
            <person name="Gladyshev V.N."/>
        </authorList>
    </citation>
    <scope>NUCLEOTIDE SEQUENCE [LARGE SCALE GENOMIC DNA]</scope>
</reference>
<dbReference type="Proteomes" id="UP000006813">
    <property type="component" value="Unassembled WGS sequence"/>
</dbReference>
<dbReference type="GO" id="GO:0003735">
    <property type="term" value="F:structural constituent of ribosome"/>
    <property type="evidence" value="ECO:0007669"/>
    <property type="project" value="TreeGrafter"/>
</dbReference>
<evidence type="ECO:0000256" key="1">
    <source>
        <dbReference type="ARBA" id="ARBA00004496"/>
    </source>
</evidence>
<dbReference type="Pfam" id="PF03501">
    <property type="entry name" value="S10_plectin"/>
    <property type="match status" value="1"/>
</dbReference>
<evidence type="ECO:0000256" key="3">
    <source>
        <dbReference type="ARBA" id="ARBA00022490"/>
    </source>
</evidence>
<name>G5AV89_HETGA</name>
<organism evidence="8 9">
    <name type="scientific">Heterocephalus glaber</name>
    <name type="common">Naked mole rat</name>
    <dbReference type="NCBI Taxonomy" id="10181"/>
    <lineage>
        <taxon>Eukaryota</taxon>
        <taxon>Metazoa</taxon>
        <taxon>Chordata</taxon>
        <taxon>Craniata</taxon>
        <taxon>Vertebrata</taxon>
        <taxon>Euteleostomi</taxon>
        <taxon>Mammalia</taxon>
        <taxon>Eutheria</taxon>
        <taxon>Euarchontoglires</taxon>
        <taxon>Glires</taxon>
        <taxon>Rodentia</taxon>
        <taxon>Hystricomorpha</taxon>
        <taxon>Bathyergidae</taxon>
        <taxon>Heterocephalus</taxon>
    </lineage>
</organism>
<dbReference type="InterPro" id="IPR036388">
    <property type="entry name" value="WH-like_DNA-bd_sf"/>
</dbReference>
<feature type="transmembrane region" description="Helical" evidence="6">
    <location>
        <begin position="66"/>
        <end position="86"/>
    </location>
</feature>
<dbReference type="Gene3D" id="1.10.10.10">
    <property type="entry name" value="Winged helix-like DNA-binding domain superfamily/Winged helix DNA-binding domain"/>
    <property type="match status" value="1"/>
</dbReference>
<keyword evidence="3" id="KW-0963">Cytoplasm</keyword>
<gene>
    <name evidence="8" type="ORF">GW7_19693</name>
</gene>
<protein>
    <submittedName>
        <fullName evidence="8">40S ribosomal protein S10</fullName>
    </submittedName>
</protein>
<evidence type="ECO:0000313" key="8">
    <source>
        <dbReference type="EMBL" id="EHB00941.1"/>
    </source>
</evidence>
<dbReference type="STRING" id="10181.G5AV89"/>
<keyword evidence="6" id="KW-1133">Transmembrane helix</keyword>
<dbReference type="PANTHER" id="PTHR12146:SF0">
    <property type="entry name" value="RIBOSOMAL PROTEIN S10"/>
    <property type="match status" value="1"/>
</dbReference>
<keyword evidence="5" id="KW-0687">Ribonucleoprotein</keyword>
<keyword evidence="4 8" id="KW-0689">Ribosomal protein</keyword>
<sequence length="88" mass="10262">MLMPKKYWIAIYELHLEEGVMVAKDSHVPKHPDLADRNALSLHIMKAMWSLKSGGYVKDQFAWRPIYWYLTSISMIISTCLLRLCLPP</sequence>
<keyword evidence="6" id="KW-0812">Transmembrane</keyword>
<dbReference type="EMBL" id="JH167067">
    <property type="protein sequence ID" value="EHB00941.1"/>
    <property type="molecule type" value="Genomic_DNA"/>
</dbReference>
<evidence type="ECO:0000256" key="4">
    <source>
        <dbReference type="ARBA" id="ARBA00022980"/>
    </source>
</evidence>
<feature type="domain" description="Plectin/eS10 N-terminal" evidence="7">
    <location>
        <begin position="3"/>
        <end position="72"/>
    </location>
</feature>